<feature type="compositionally biased region" description="Low complexity" evidence="1">
    <location>
        <begin position="59"/>
        <end position="88"/>
    </location>
</feature>
<dbReference type="AlphaFoldDB" id="A0A150G9N5"/>
<protein>
    <submittedName>
        <fullName evidence="2">Uncharacterized protein</fullName>
    </submittedName>
</protein>
<proteinExistence type="predicted"/>
<gene>
    <name evidence="2" type="ORF">GPECTOR_45g145</name>
</gene>
<name>A0A150G9N5_GONPE</name>
<feature type="region of interest" description="Disordered" evidence="1">
    <location>
        <begin position="27"/>
        <end position="99"/>
    </location>
</feature>
<keyword evidence="3" id="KW-1185">Reference proteome</keyword>
<dbReference type="Proteomes" id="UP000075714">
    <property type="component" value="Unassembled WGS sequence"/>
</dbReference>
<dbReference type="EMBL" id="LSYV01000046">
    <property type="protein sequence ID" value="KXZ46275.1"/>
    <property type="molecule type" value="Genomic_DNA"/>
</dbReference>
<feature type="compositionally biased region" description="Low complexity" evidence="1">
    <location>
        <begin position="196"/>
        <end position="205"/>
    </location>
</feature>
<sequence length="487" mass="48408">MASFPRAAKLPEAFDAAASARAVFGPASAAAGPAAPPVSVKVASTAGRRPSPPPLHPMGAKAAGATSSANAPKAVERAAPTPEAAATASDDDHDDDGDDEDLQVILAATTLMAMRVTGEADVPHASPSICASVPAPTPAATVAPKPADGSVGVKVALAAGSSKAPPPPPNACKAPAAPPLAASKVANKVPMNLKSAATAAVVPPASKDDDDKDLQEDNPSPVPTCKGPRQERSPVPARIDHDARCSAFEESKVEQRQRLEARSEQAKQVDRDRFEHGVLGFFDELTAEGVAYDGAAAVPPKPAAAAVPKAMAAPAVAAAEKEFAASQAAAAAASFTEPPKPATVGNPRREVPSAACGRTFLEPASAPTGSAPGRCSSPPRSTLAGRTAGSGPADGSGPAASSGSAVGCVTAASVPASANNTASHDKTAVSHRPLLPLEAKPFASFRPAASRSRVGGSKDRAASIGLSPRSPADAVPPVAPSPRRRAG</sequence>
<evidence type="ECO:0000313" key="2">
    <source>
        <dbReference type="EMBL" id="KXZ46275.1"/>
    </source>
</evidence>
<feature type="region of interest" description="Disordered" evidence="1">
    <location>
        <begin position="196"/>
        <end position="269"/>
    </location>
</feature>
<evidence type="ECO:0000256" key="1">
    <source>
        <dbReference type="SAM" id="MobiDB-lite"/>
    </source>
</evidence>
<feature type="compositionally biased region" description="Low complexity" evidence="1">
    <location>
        <begin position="387"/>
        <end position="406"/>
    </location>
</feature>
<comment type="caution">
    <text evidence="2">The sequence shown here is derived from an EMBL/GenBank/DDBJ whole genome shotgun (WGS) entry which is preliminary data.</text>
</comment>
<feature type="compositionally biased region" description="Low complexity" evidence="1">
    <location>
        <begin position="467"/>
        <end position="476"/>
    </location>
</feature>
<feature type="compositionally biased region" description="Low complexity" evidence="1">
    <location>
        <begin position="27"/>
        <end position="46"/>
    </location>
</feature>
<feature type="compositionally biased region" description="Acidic residues" evidence="1">
    <location>
        <begin position="89"/>
        <end position="99"/>
    </location>
</feature>
<feature type="region of interest" description="Disordered" evidence="1">
    <location>
        <begin position="327"/>
        <end position="406"/>
    </location>
</feature>
<accession>A0A150G9N5</accession>
<feature type="compositionally biased region" description="Basic and acidic residues" evidence="1">
    <location>
        <begin position="228"/>
        <end position="269"/>
    </location>
</feature>
<reference evidence="3" key="1">
    <citation type="journal article" date="2016" name="Nat. Commun.">
        <title>The Gonium pectorale genome demonstrates co-option of cell cycle regulation during the evolution of multicellularity.</title>
        <authorList>
            <person name="Hanschen E.R."/>
            <person name="Marriage T.N."/>
            <person name="Ferris P.J."/>
            <person name="Hamaji T."/>
            <person name="Toyoda A."/>
            <person name="Fujiyama A."/>
            <person name="Neme R."/>
            <person name="Noguchi H."/>
            <person name="Minakuchi Y."/>
            <person name="Suzuki M."/>
            <person name="Kawai-Toyooka H."/>
            <person name="Smith D.R."/>
            <person name="Sparks H."/>
            <person name="Anderson J."/>
            <person name="Bakaric R."/>
            <person name="Luria V."/>
            <person name="Karger A."/>
            <person name="Kirschner M.W."/>
            <person name="Durand P.M."/>
            <person name="Michod R.E."/>
            <person name="Nozaki H."/>
            <person name="Olson B.J."/>
        </authorList>
    </citation>
    <scope>NUCLEOTIDE SEQUENCE [LARGE SCALE GENOMIC DNA]</scope>
    <source>
        <strain evidence="3">NIES-2863</strain>
    </source>
</reference>
<feature type="region of interest" description="Disordered" evidence="1">
    <location>
        <begin position="438"/>
        <end position="487"/>
    </location>
</feature>
<organism evidence="2 3">
    <name type="scientific">Gonium pectorale</name>
    <name type="common">Green alga</name>
    <dbReference type="NCBI Taxonomy" id="33097"/>
    <lineage>
        <taxon>Eukaryota</taxon>
        <taxon>Viridiplantae</taxon>
        <taxon>Chlorophyta</taxon>
        <taxon>core chlorophytes</taxon>
        <taxon>Chlorophyceae</taxon>
        <taxon>CS clade</taxon>
        <taxon>Chlamydomonadales</taxon>
        <taxon>Volvocaceae</taxon>
        <taxon>Gonium</taxon>
    </lineage>
</organism>
<evidence type="ECO:0000313" key="3">
    <source>
        <dbReference type="Proteomes" id="UP000075714"/>
    </source>
</evidence>